<evidence type="ECO:0000313" key="1">
    <source>
        <dbReference type="EMBL" id="MBL0427966.1"/>
    </source>
</evidence>
<keyword evidence="2" id="KW-1185">Reference proteome</keyword>
<accession>A0ABS1JVT6</accession>
<proteinExistence type="predicted"/>
<protein>
    <submittedName>
        <fullName evidence="1">Uncharacterized protein</fullName>
    </submittedName>
</protein>
<reference evidence="1 2" key="1">
    <citation type="journal article" date="2017" name="Int. J. Syst. Evol. Microbiol.">
        <title>Ramlibacter alkalitolerans sp. nov., alkali-tolerant bacterium isolated from soil of ginseng.</title>
        <authorList>
            <person name="Lee D.H."/>
            <person name="Cha C.J."/>
        </authorList>
    </citation>
    <scope>NUCLEOTIDE SEQUENCE [LARGE SCALE GENOMIC DNA]</scope>
    <source>
        <strain evidence="1 2">KACC 19305</strain>
    </source>
</reference>
<dbReference type="EMBL" id="JAEQND010000014">
    <property type="protein sequence ID" value="MBL0427966.1"/>
    <property type="molecule type" value="Genomic_DNA"/>
</dbReference>
<organism evidence="1 2">
    <name type="scientific">Ramlibacter alkalitolerans</name>
    <dbReference type="NCBI Taxonomy" id="2039631"/>
    <lineage>
        <taxon>Bacteria</taxon>
        <taxon>Pseudomonadati</taxon>
        <taxon>Pseudomonadota</taxon>
        <taxon>Betaproteobacteria</taxon>
        <taxon>Burkholderiales</taxon>
        <taxon>Comamonadaceae</taxon>
        <taxon>Ramlibacter</taxon>
    </lineage>
</organism>
<comment type="caution">
    <text evidence="1">The sequence shown here is derived from an EMBL/GenBank/DDBJ whole genome shotgun (WGS) entry which is preliminary data.</text>
</comment>
<sequence length="630" mass="68503">MAASLRELREYIDDTKVWLEKVDAETIEDRVTLPSDAPGPLTPSLQVLAPQGYMRWETSLDSGIYTLVRLGRMHEFLASRPDLSRDSAPSVAALRLEFISALRVGDWSQADACIDEIDRWNLDHAPGTLQMRIRLFEARGATEELFRFVCSNEAWNFATPRRIAAAIVCAVDVCAIQPVEFQDGLPAAYELFHRVWYPKLVQCIYDARGEPNATRMLAFAAAIDGDHRSLAPLLTHLPTGVAEFLQDVLPPQQVVETSPAPVTIPEAPHPASGKNSEPAVLTPAPAVSSPADAGAYWAALLAAVKECRAIQARTLIASLDSDLFDDPNFLSAAPDALLELLSDPDVEQLAGPRALRYEVVAALVDAFVMAEGFPRLEHLEIYLSLLDGLVALKASVTSDADSQLVLGLVGATSNLSADACPRCEQIVRLWWRTRPVIQRLDWLGAALDSLGPLHADPHQLLDLYTDGLTLAARKGLAFAPTKAAVWWNIGRMLELPAADIEQLLNPLAPEGSGPVRDPLADAGLRQIAVVSLREASAYDAAQQLEARTGAKVSVVSSLTAGSETRNALTADLILYVWAATTHATYRAFDDHRHKIEYVQGTGSSSIIMAAERWAARVSDQDQVRGALRIS</sequence>
<gene>
    <name evidence="1" type="ORF">JI746_22860</name>
</gene>
<name>A0ABS1JVT6_9BURK</name>
<evidence type="ECO:0000313" key="2">
    <source>
        <dbReference type="Proteomes" id="UP000622707"/>
    </source>
</evidence>
<dbReference type="RefSeq" id="WP_201692596.1">
    <property type="nucleotide sequence ID" value="NZ_JAEQND010000014.1"/>
</dbReference>
<dbReference type="Proteomes" id="UP000622707">
    <property type="component" value="Unassembled WGS sequence"/>
</dbReference>